<evidence type="ECO:0000256" key="1">
    <source>
        <dbReference type="SAM" id="MobiDB-lite"/>
    </source>
</evidence>
<feature type="region of interest" description="Disordered" evidence="1">
    <location>
        <begin position="22"/>
        <end position="44"/>
    </location>
</feature>
<sequence>VDTRSANGSMFCDVCDHPVAARDESKLEPSRKHEEAGRWEARKRKRKRLKGIRVSLKRAALRREATPWAALGGPSLAPRSGARVIFDCPGETTDE</sequence>
<dbReference type="Proteomes" id="UP000078540">
    <property type="component" value="Unassembled WGS sequence"/>
</dbReference>
<reference evidence="2 3" key="1">
    <citation type="submission" date="2015-09" db="EMBL/GenBank/DDBJ databases">
        <title>Atta colombica WGS genome.</title>
        <authorList>
            <person name="Nygaard S."/>
            <person name="Hu H."/>
            <person name="Boomsma J."/>
            <person name="Zhang G."/>
        </authorList>
    </citation>
    <scope>NUCLEOTIDE SEQUENCE [LARGE SCALE GENOMIC DNA]</scope>
    <source>
        <strain evidence="2">Treedump-2</strain>
        <tissue evidence="2">Whole body</tissue>
    </source>
</reference>
<gene>
    <name evidence="2" type="ORF">ALC53_08349</name>
</gene>
<protein>
    <submittedName>
        <fullName evidence="2">Uncharacterized protein</fullName>
    </submittedName>
</protein>
<proteinExistence type="predicted"/>
<dbReference type="AlphaFoldDB" id="A0A195B9S2"/>
<keyword evidence="3" id="KW-1185">Reference proteome</keyword>
<organism evidence="2 3">
    <name type="scientific">Atta colombica</name>
    <dbReference type="NCBI Taxonomy" id="520822"/>
    <lineage>
        <taxon>Eukaryota</taxon>
        <taxon>Metazoa</taxon>
        <taxon>Ecdysozoa</taxon>
        <taxon>Arthropoda</taxon>
        <taxon>Hexapoda</taxon>
        <taxon>Insecta</taxon>
        <taxon>Pterygota</taxon>
        <taxon>Neoptera</taxon>
        <taxon>Endopterygota</taxon>
        <taxon>Hymenoptera</taxon>
        <taxon>Apocrita</taxon>
        <taxon>Aculeata</taxon>
        <taxon>Formicoidea</taxon>
        <taxon>Formicidae</taxon>
        <taxon>Myrmicinae</taxon>
        <taxon>Atta</taxon>
    </lineage>
</organism>
<evidence type="ECO:0000313" key="2">
    <source>
        <dbReference type="EMBL" id="KYM81278.1"/>
    </source>
</evidence>
<dbReference type="EMBL" id="KQ976540">
    <property type="protein sequence ID" value="KYM81278.1"/>
    <property type="molecule type" value="Genomic_DNA"/>
</dbReference>
<feature type="compositionally biased region" description="Basic and acidic residues" evidence="1">
    <location>
        <begin position="22"/>
        <end position="40"/>
    </location>
</feature>
<accession>A0A195B9S2</accession>
<feature type="non-terminal residue" evidence="2">
    <location>
        <position position="1"/>
    </location>
</feature>
<evidence type="ECO:0000313" key="3">
    <source>
        <dbReference type="Proteomes" id="UP000078540"/>
    </source>
</evidence>
<name>A0A195B9S2_9HYME</name>